<name>A0A0C3KBY5_9AGAM</name>
<sequence>MLITQAVRPLRPNLARGLAQQLTVPPRSNPVISYGPAGRSSVSGHVATVFGCTGFLGRYLVSKLAKAGTQVIVPFRDEDEKRHLKVMGDLGQVIPLMWDMRDPDTIAECVRHSDVVYNLAGREYETKNFTFEDVNVTGAQLIAEVSMANSVSNFIHVSHLNANANSPSRFYATKAAGEEVVKAAFPNAVIVRPGPYYGHEDKLLNSMAFYPILWTLNDAKTKLRPVHVLDVAQVLSNLVTGVKGASESVTYNLPGPTVHSYASLLNLIQSVTYNSIGFAPTIPKSVMLTATKLAQNAWWPLLSPDEVERRYIDDVGTDAKGEHWQGDWDKFGVTPEEVENLAITYLRRYRSAVNFSRPVVLPSTRGTPAYHELD</sequence>
<dbReference type="Proteomes" id="UP000054248">
    <property type="component" value="Unassembled WGS sequence"/>
</dbReference>
<proteinExistence type="predicted"/>
<dbReference type="STRING" id="1051891.A0A0C3KBY5"/>
<reference evidence="3" key="2">
    <citation type="submission" date="2015-01" db="EMBL/GenBank/DDBJ databases">
        <title>Evolutionary Origins and Diversification of the Mycorrhizal Mutualists.</title>
        <authorList>
            <consortium name="DOE Joint Genome Institute"/>
            <consortium name="Mycorrhizal Genomics Consortium"/>
            <person name="Kohler A."/>
            <person name="Kuo A."/>
            <person name="Nagy L.G."/>
            <person name="Floudas D."/>
            <person name="Copeland A."/>
            <person name="Barry K.W."/>
            <person name="Cichocki N."/>
            <person name="Veneault-Fourrey C."/>
            <person name="LaButti K."/>
            <person name="Lindquist E.A."/>
            <person name="Lipzen A."/>
            <person name="Lundell T."/>
            <person name="Morin E."/>
            <person name="Murat C."/>
            <person name="Riley R."/>
            <person name="Ohm R."/>
            <person name="Sun H."/>
            <person name="Tunlid A."/>
            <person name="Henrissat B."/>
            <person name="Grigoriev I.V."/>
            <person name="Hibbett D.S."/>
            <person name="Martin F."/>
        </authorList>
    </citation>
    <scope>NUCLEOTIDE SEQUENCE [LARGE SCALE GENOMIC DNA]</scope>
    <source>
        <strain evidence="3">MUT 4182</strain>
    </source>
</reference>
<evidence type="ECO:0000259" key="1">
    <source>
        <dbReference type="Pfam" id="PF01073"/>
    </source>
</evidence>
<protein>
    <recommendedName>
        <fullName evidence="1">3-beta hydroxysteroid dehydrogenase/isomerase domain-containing protein</fullName>
    </recommendedName>
</protein>
<dbReference type="AlphaFoldDB" id="A0A0C3KBY5"/>
<dbReference type="Gene3D" id="3.40.50.720">
    <property type="entry name" value="NAD(P)-binding Rossmann-like Domain"/>
    <property type="match status" value="1"/>
</dbReference>
<dbReference type="PANTHER" id="PTHR12126">
    <property type="entry name" value="NADH-UBIQUINONE OXIDOREDUCTASE 39 KDA SUBUNIT-RELATED"/>
    <property type="match status" value="1"/>
</dbReference>
<dbReference type="HOGENOM" id="CLU_007383_6_4_1"/>
<dbReference type="PANTHER" id="PTHR12126:SF11">
    <property type="entry name" value="NADH DEHYDROGENASE [UBIQUINONE] 1 ALPHA SUBCOMPLEX SUBUNIT 9, MITOCHONDRIAL"/>
    <property type="match status" value="1"/>
</dbReference>
<dbReference type="GO" id="GO:0016616">
    <property type="term" value="F:oxidoreductase activity, acting on the CH-OH group of donors, NAD or NADP as acceptor"/>
    <property type="evidence" value="ECO:0007669"/>
    <property type="project" value="InterPro"/>
</dbReference>
<gene>
    <name evidence="2" type="ORF">M407DRAFT_153532</name>
</gene>
<keyword evidence="3" id="KW-1185">Reference proteome</keyword>
<dbReference type="InterPro" id="IPR036291">
    <property type="entry name" value="NAD(P)-bd_dom_sf"/>
</dbReference>
<dbReference type="CDD" id="cd05271">
    <property type="entry name" value="NDUFA9_like_SDR_a"/>
    <property type="match status" value="1"/>
</dbReference>
<dbReference type="SUPFAM" id="SSF51735">
    <property type="entry name" value="NAD(P)-binding Rossmann-fold domains"/>
    <property type="match status" value="1"/>
</dbReference>
<organism evidence="2 3">
    <name type="scientific">Tulasnella calospora MUT 4182</name>
    <dbReference type="NCBI Taxonomy" id="1051891"/>
    <lineage>
        <taxon>Eukaryota</taxon>
        <taxon>Fungi</taxon>
        <taxon>Dikarya</taxon>
        <taxon>Basidiomycota</taxon>
        <taxon>Agaricomycotina</taxon>
        <taxon>Agaricomycetes</taxon>
        <taxon>Cantharellales</taxon>
        <taxon>Tulasnellaceae</taxon>
        <taxon>Tulasnella</taxon>
    </lineage>
</organism>
<dbReference type="GO" id="GO:0044877">
    <property type="term" value="F:protein-containing complex binding"/>
    <property type="evidence" value="ECO:0007669"/>
    <property type="project" value="TreeGrafter"/>
</dbReference>
<dbReference type="InterPro" id="IPR002225">
    <property type="entry name" value="3Beta_OHSteriod_DH/Estase"/>
</dbReference>
<dbReference type="GO" id="GO:0005739">
    <property type="term" value="C:mitochondrion"/>
    <property type="evidence" value="ECO:0007669"/>
    <property type="project" value="TreeGrafter"/>
</dbReference>
<accession>A0A0C3KBY5</accession>
<dbReference type="GO" id="GO:0006694">
    <property type="term" value="P:steroid biosynthetic process"/>
    <property type="evidence" value="ECO:0007669"/>
    <property type="project" value="InterPro"/>
</dbReference>
<dbReference type="OrthoDB" id="275457at2759"/>
<dbReference type="EMBL" id="KN823249">
    <property type="protein sequence ID" value="KIO18953.1"/>
    <property type="molecule type" value="Genomic_DNA"/>
</dbReference>
<reference evidence="2 3" key="1">
    <citation type="submission" date="2014-04" db="EMBL/GenBank/DDBJ databases">
        <authorList>
            <consortium name="DOE Joint Genome Institute"/>
            <person name="Kuo A."/>
            <person name="Girlanda M."/>
            <person name="Perotto S."/>
            <person name="Kohler A."/>
            <person name="Nagy L.G."/>
            <person name="Floudas D."/>
            <person name="Copeland A."/>
            <person name="Barry K.W."/>
            <person name="Cichocki N."/>
            <person name="Veneault-Fourrey C."/>
            <person name="LaButti K."/>
            <person name="Lindquist E.A."/>
            <person name="Lipzen A."/>
            <person name="Lundell T."/>
            <person name="Morin E."/>
            <person name="Murat C."/>
            <person name="Sun H."/>
            <person name="Tunlid A."/>
            <person name="Henrissat B."/>
            <person name="Grigoriev I.V."/>
            <person name="Hibbett D.S."/>
            <person name="Martin F."/>
            <person name="Nordberg H.P."/>
            <person name="Cantor M.N."/>
            <person name="Hua S.X."/>
        </authorList>
    </citation>
    <scope>NUCLEOTIDE SEQUENCE [LARGE SCALE GENOMIC DNA]</scope>
    <source>
        <strain evidence="2 3">MUT 4182</strain>
    </source>
</reference>
<dbReference type="Pfam" id="PF01073">
    <property type="entry name" value="3Beta_HSD"/>
    <property type="match status" value="1"/>
</dbReference>
<evidence type="ECO:0000313" key="3">
    <source>
        <dbReference type="Proteomes" id="UP000054248"/>
    </source>
</evidence>
<feature type="domain" description="3-beta hydroxysteroid dehydrogenase/isomerase" evidence="1">
    <location>
        <begin position="49"/>
        <end position="163"/>
    </location>
</feature>
<evidence type="ECO:0000313" key="2">
    <source>
        <dbReference type="EMBL" id="KIO18953.1"/>
    </source>
</evidence>
<dbReference type="InterPro" id="IPR051207">
    <property type="entry name" value="ComplexI_NDUFA9_subunit"/>
</dbReference>